<organism evidence="1 2">
    <name type="scientific">Candidatus Nomurabacteria bacterium GW2011_GWF2_43_8</name>
    <dbReference type="NCBI Taxonomy" id="1618779"/>
    <lineage>
        <taxon>Bacteria</taxon>
        <taxon>Candidatus Nomuraibacteriota</taxon>
    </lineage>
</organism>
<dbReference type="Proteomes" id="UP000033831">
    <property type="component" value="Unassembled WGS sequence"/>
</dbReference>
<evidence type="ECO:0000313" key="2">
    <source>
        <dbReference type="Proteomes" id="UP000033831"/>
    </source>
</evidence>
<evidence type="ECO:0000313" key="1">
    <source>
        <dbReference type="EMBL" id="KKT23426.1"/>
    </source>
</evidence>
<comment type="caution">
    <text evidence="1">The sequence shown here is derived from an EMBL/GenBank/DDBJ whole genome shotgun (WGS) entry which is preliminary data.</text>
</comment>
<reference evidence="1 2" key="1">
    <citation type="journal article" date="2015" name="Nature">
        <title>rRNA introns, odd ribosomes, and small enigmatic genomes across a large radiation of phyla.</title>
        <authorList>
            <person name="Brown C.T."/>
            <person name="Hug L.A."/>
            <person name="Thomas B.C."/>
            <person name="Sharon I."/>
            <person name="Castelle C.J."/>
            <person name="Singh A."/>
            <person name="Wilkins M.J."/>
            <person name="Williams K.H."/>
            <person name="Banfield J.F."/>
        </authorList>
    </citation>
    <scope>NUCLEOTIDE SEQUENCE [LARGE SCALE GENOMIC DNA]</scope>
</reference>
<gene>
    <name evidence="1" type="ORF">UW07_C0024G0002</name>
</gene>
<dbReference type="EMBL" id="LCGX01000024">
    <property type="protein sequence ID" value="KKT23426.1"/>
    <property type="molecule type" value="Genomic_DNA"/>
</dbReference>
<dbReference type="AlphaFoldDB" id="A0A0G1FLY2"/>
<proteinExistence type="predicted"/>
<name>A0A0G1FLY2_9BACT</name>
<sequence length="574" mass="67761">MKPEIKNCQNCKKDFTIETEDFNFYEKIGVPAPKFCPDCRLQRRLAWRNDLTFYNRSCDLCGKKIISLYHVEKPLTVYCNKCWWSDKWDPKSYGRDINFSRSFFEQFRELQDKVPLLAIFNDDGVGSVNCEYTQNTTFAKNCYMGAATWFSEDCMYYYFISGPESKDIVDCTDIFTHTQIAYDSIFIEHSYNCRNCYYSTGLTDCNFCYDCKGCSHCFMCVNLRQSKYCIFNKQYTEEEYKKIIKDYQLDTYSGTEKSKKEFFKFLSEQIKRFANIRNCVNCSGDALFDNKNTKNSFFARGCENMYYLWRGNELKDSSDITPGGKSSECYEALTADHDYRTLFAIYSLKSQELSYVENCHSSKHLFGCSAIKHGQYCILNKEYTKEEYFKLRDKLVEHMKKTGEYGEFFPAELSNFGYNETMAQDYFPLSKEEAIRKGFKWWDKIQKTTGRETIKSDRIPDSILDVTESILDEILACIECRRNYKIVRNEFLFYKKHSIPLPRKCFYCRNSARLKLENPMKLWHRRCMCGSAGSPSATTDHEHKGRCEIEFETSYALDRPETIYCESCYNKEVY</sequence>
<protein>
    <submittedName>
        <fullName evidence="1">Uncharacterized protein</fullName>
    </submittedName>
</protein>
<accession>A0A0G1FLY2</accession>